<name>A0A9X5E8S3_9CYAN</name>
<evidence type="ECO:0000313" key="2">
    <source>
        <dbReference type="EMBL" id="NHC37011.1"/>
    </source>
</evidence>
<dbReference type="InterPro" id="IPR001646">
    <property type="entry name" value="5peptide_repeat"/>
</dbReference>
<reference evidence="2 3" key="1">
    <citation type="journal article" date="2015" name="Genome Announc.">
        <title>Draft Genome Sequence of the Terrestrial Cyanobacterium Scytonema millei VB511283, Isolated from Eastern India.</title>
        <authorList>
            <person name="Sen D."/>
            <person name="Chandrababunaidu M.M."/>
            <person name="Singh D."/>
            <person name="Sanghi N."/>
            <person name="Ghorai A."/>
            <person name="Mishra G.P."/>
            <person name="Madduluri M."/>
            <person name="Adhikary S.P."/>
            <person name="Tripathy S."/>
        </authorList>
    </citation>
    <scope>NUCLEOTIDE SEQUENCE [LARGE SCALE GENOMIC DNA]</scope>
    <source>
        <strain evidence="2 3">VB511283</strain>
    </source>
</reference>
<gene>
    <name evidence="2" type="ORF">QH73_0020635</name>
</gene>
<organism evidence="2 3">
    <name type="scientific">Scytonema millei VB511283</name>
    <dbReference type="NCBI Taxonomy" id="1245923"/>
    <lineage>
        <taxon>Bacteria</taxon>
        <taxon>Bacillati</taxon>
        <taxon>Cyanobacteriota</taxon>
        <taxon>Cyanophyceae</taxon>
        <taxon>Nostocales</taxon>
        <taxon>Scytonemataceae</taxon>
        <taxon>Scytonema</taxon>
    </lineage>
</organism>
<dbReference type="OrthoDB" id="7872756at2"/>
<dbReference type="Proteomes" id="UP000031532">
    <property type="component" value="Unassembled WGS sequence"/>
</dbReference>
<dbReference type="PANTHER" id="PTHR47200:SF2">
    <property type="entry name" value="THYLAKOID LUMENAL 15 KDA PROTEIN 1, CHLOROPLASTIC"/>
    <property type="match status" value="1"/>
</dbReference>
<keyword evidence="3" id="KW-1185">Reference proteome</keyword>
<accession>A0A9X5E8S3</accession>
<protein>
    <submittedName>
        <fullName evidence="2">Pentapeptide repeat-containing protein</fullName>
    </submittedName>
</protein>
<dbReference type="Gene3D" id="2.160.20.80">
    <property type="entry name" value="E3 ubiquitin-protein ligase SopA"/>
    <property type="match status" value="1"/>
</dbReference>
<dbReference type="RefSeq" id="WP_039713981.1">
    <property type="nucleotide sequence ID" value="NZ_JTJC03000006.1"/>
</dbReference>
<dbReference type="PANTHER" id="PTHR47200">
    <property type="entry name" value="THYLAKOID LUMENAL 15 KDA PROTEIN 1, CHLOROPLASTIC"/>
    <property type="match status" value="1"/>
</dbReference>
<dbReference type="AlphaFoldDB" id="A0A9X5E8S3"/>
<evidence type="ECO:0000256" key="1">
    <source>
        <dbReference type="SAM" id="SignalP"/>
    </source>
</evidence>
<dbReference type="SUPFAM" id="SSF141571">
    <property type="entry name" value="Pentapeptide repeat-like"/>
    <property type="match status" value="1"/>
</dbReference>
<evidence type="ECO:0000313" key="3">
    <source>
        <dbReference type="Proteomes" id="UP000031532"/>
    </source>
</evidence>
<sequence>MRGFRYFLGIAIALLVFVTLPLPAQAASSAAIRAYDDVQVQTKDYSGQNLVRAEFNNTKLAEANFSSADLRGAVFNSAVLRKANLHGVDFSYGIAYLSDLSAVDLSDAILTSAMMLRSNFKGAKVTGADFSEAVLDREQVVELCKYASGVNPITGVDTRESLGCS</sequence>
<feature type="chain" id="PRO_5040900900" evidence="1">
    <location>
        <begin position="27"/>
        <end position="165"/>
    </location>
</feature>
<comment type="caution">
    <text evidence="2">The sequence shown here is derived from an EMBL/GenBank/DDBJ whole genome shotgun (WGS) entry which is preliminary data.</text>
</comment>
<feature type="signal peptide" evidence="1">
    <location>
        <begin position="1"/>
        <end position="26"/>
    </location>
</feature>
<dbReference type="Pfam" id="PF00805">
    <property type="entry name" value="Pentapeptide"/>
    <property type="match status" value="2"/>
</dbReference>
<keyword evidence="1" id="KW-0732">Signal</keyword>
<dbReference type="EMBL" id="JTJC03000006">
    <property type="protein sequence ID" value="NHC37011.1"/>
    <property type="molecule type" value="Genomic_DNA"/>
</dbReference>
<proteinExistence type="predicted"/>
<dbReference type="InterPro" id="IPR044213">
    <property type="entry name" value="At2g44920-like"/>
</dbReference>